<comment type="caution">
    <text evidence="1">The sequence shown here is derived from an EMBL/GenBank/DDBJ whole genome shotgun (WGS) entry which is preliminary data.</text>
</comment>
<name>A0A058ZN15_9RHOB</name>
<proteinExistence type="predicted"/>
<dbReference type="GO" id="GO:0016740">
    <property type="term" value="F:transferase activity"/>
    <property type="evidence" value="ECO:0007669"/>
    <property type="project" value="UniProtKB-KW"/>
</dbReference>
<dbReference type="STRING" id="1461693.ATO10_07322"/>
<dbReference type="RefSeq" id="WP_051598011.1">
    <property type="nucleotide sequence ID" value="NZ_AQQY01000004.1"/>
</dbReference>
<sequence>MTIAADIAPPATLYFGCGAEEASDVLISGLQPDTQLSADPDAARQRATAAGKQVVFTVYAEAAYSAGCLFRQDESGAWVAAEVAPDFLYLPPVRGAE</sequence>
<evidence type="ECO:0000313" key="1">
    <source>
        <dbReference type="EMBL" id="KCV82181.1"/>
    </source>
</evidence>
<protein>
    <submittedName>
        <fullName evidence="1">RNA:NAD 2'-phosphotransferase</fullName>
    </submittedName>
</protein>
<keyword evidence="1" id="KW-0808">Transferase</keyword>
<accession>A0A058ZN15</accession>
<keyword evidence="2" id="KW-1185">Reference proteome</keyword>
<dbReference type="AlphaFoldDB" id="A0A058ZN15"/>
<dbReference type="OrthoDB" id="4537997at2"/>
<reference evidence="1 2" key="1">
    <citation type="submission" date="2013-04" db="EMBL/GenBank/DDBJ databases">
        <title>Shimia sp. 22II-S11-Z10 Genome Sequencing.</title>
        <authorList>
            <person name="Lai Q."/>
            <person name="Li G."/>
            <person name="Shao Z."/>
        </authorList>
    </citation>
    <scope>NUCLEOTIDE SEQUENCE [LARGE SCALE GENOMIC DNA]</scope>
    <source>
        <strain evidence="2">22II-S11-Z10</strain>
    </source>
</reference>
<evidence type="ECO:0000313" key="2">
    <source>
        <dbReference type="Proteomes" id="UP000024836"/>
    </source>
</evidence>
<dbReference type="SUPFAM" id="SSF56399">
    <property type="entry name" value="ADP-ribosylation"/>
    <property type="match status" value="1"/>
</dbReference>
<dbReference type="Proteomes" id="UP000024836">
    <property type="component" value="Unassembled WGS sequence"/>
</dbReference>
<dbReference type="eggNOG" id="COG1859">
    <property type="taxonomic scope" value="Bacteria"/>
</dbReference>
<organism evidence="1 2">
    <name type="scientific">Actibacterium atlanticum</name>
    <dbReference type="NCBI Taxonomy" id="1461693"/>
    <lineage>
        <taxon>Bacteria</taxon>
        <taxon>Pseudomonadati</taxon>
        <taxon>Pseudomonadota</taxon>
        <taxon>Alphaproteobacteria</taxon>
        <taxon>Rhodobacterales</taxon>
        <taxon>Roseobacteraceae</taxon>
        <taxon>Actibacterium</taxon>
    </lineage>
</organism>
<dbReference type="EMBL" id="AQQY01000004">
    <property type="protein sequence ID" value="KCV82181.1"/>
    <property type="molecule type" value="Genomic_DNA"/>
</dbReference>
<gene>
    <name evidence="1" type="ORF">ATO10_07322</name>
</gene>